<organism evidence="7 8">
    <name type="scientific">Plasmopara halstedii</name>
    <name type="common">Downy mildew of sunflower</name>
    <dbReference type="NCBI Taxonomy" id="4781"/>
    <lineage>
        <taxon>Eukaryota</taxon>
        <taxon>Sar</taxon>
        <taxon>Stramenopiles</taxon>
        <taxon>Oomycota</taxon>
        <taxon>Peronosporomycetes</taxon>
        <taxon>Peronosporales</taxon>
        <taxon>Peronosporaceae</taxon>
        <taxon>Plasmopara</taxon>
    </lineage>
</organism>
<dbReference type="GeneID" id="36403537"/>
<dbReference type="STRING" id="4781.A0A0P1AD70"/>
<keyword evidence="3 7" id="KW-0418">Kinase</keyword>
<dbReference type="AlphaFoldDB" id="A0A0P1AD70"/>
<feature type="domain" description="DEP" evidence="6">
    <location>
        <begin position="313"/>
        <end position="371"/>
    </location>
</feature>
<dbReference type="InterPro" id="IPR000719">
    <property type="entry name" value="Prot_kinase_dom"/>
</dbReference>
<dbReference type="InterPro" id="IPR051681">
    <property type="entry name" value="Ser/Thr_Kinases-Pseudokinases"/>
</dbReference>
<dbReference type="Gene3D" id="1.10.510.10">
    <property type="entry name" value="Transferase(Phosphotransferase) domain 1"/>
    <property type="match status" value="1"/>
</dbReference>
<sequence>MKSLVAVKAYAPTSCSEHVVAAFSHEAAMHSVLNHPNIVRFHGMCIAPPTICLVFQLCQGNLANLLANQVFLRNIYPARQQLLISVGYMLDAARAVAYLHSFSPPFVHCDIQPKSFLVDAACNVKLSNFGESRCVTKLEQKTRASKGANSILEDKYFASIDSPMGVSATCIGLPWSKHLKKKTIEYTAPEMFENSFFEIHGEAADVYSLAVTMWDILNPDGEKFPRTNGDQIEVIKEILNGTRPGLSTTPTTLHSLIERSWHFDPGLRPSAKQIVATLEGLQEELCSQLALDLKSQLVDSQKSDTLSAAYETRAFPGSFLVDRLIDRRFVRCPAEAIRMGNALMDSCVLHHVNHSRSFENTSTARYYFSGDNVHSILPTIHREVSFEQISLRKSIESSLPMLARGSSQSSIQSSENFVRPRDDPMCRCRQLGQRLISIKKSRFSRQKHFEAAPEPALNILAASLPVEGDLPLQNDDNGFDLAPGTAATMA</sequence>
<evidence type="ECO:0000256" key="2">
    <source>
        <dbReference type="ARBA" id="ARBA00022741"/>
    </source>
</evidence>
<evidence type="ECO:0000313" key="7">
    <source>
        <dbReference type="EMBL" id="CEG38404.1"/>
    </source>
</evidence>
<accession>A0A0P1AD70</accession>
<dbReference type="SMART" id="SM00049">
    <property type="entry name" value="DEP"/>
    <property type="match status" value="1"/>
</dbReference>
<keyword evidence="2" id="KW-0547">Nucleotide-binding</keyword>
<evidence type="ECO:0000259" key="5">
    <source>
        <dbReference type="PROSITE" id="PS50011"/>
    </source>
</evidence>
<name>A0A0P1AD70_PLAHL</name>
<dbReference type="GO" id="GO:0004674">
    <property type="term" value="F:protein serine/threonine kinase activity"/>
    <property type="evidence" value="ECO:0007669"/>
    <property type="project" value="TreeGrafter"/>
</dbReference>
<dbReference type="CDD" id="cd04371">
    <property type="entry name" value="DEP"/>
    <property type="match status" value="1"/>
</dbReference>
<dbReference type="GO" id="GO:0035556">
    <property type="term" value="P:intracellular signal transduction"/>
    <property type="evidence" value="ECO:0007669"/>
    <property type="project" value="InterPro"/>
</dbReference>
<dbReference type="RefSeq" id="XP_024574773.1">
    <property type="nucleotide sequence ID" value="XM_024723836.1"/>
</dbReference>
<dbReference type="InterPro" id="IPR011009">
    <property type="entry name" value="Kinase-like_dom_sf"/>
</dbReference>
<dbReference type="Gene3D" id="1.10.10.10">
    <property type="entry name" value="Winged helix-like DNA-binding domain superfamily/Winged helix DNA-binding domain"/>
    <property type="match status" value="1"/>
</dbReference>
<protein>
    <submittedName>
        <fullName evidence="7">Tkl protein kinase</fullName>
    </submittedName>
</protein>
<dbReference type="PANTHER" id="PTHR44329:SF288">
    <property type="entry name" value="MITOGEN-ACTIVATED PROTEIN KINASE KINASE KINASE 20"/>
    <property type="match status" value="1"/>
</dbReference>
<dbReference type="EMBL" id="CCYD01000321">
    <property type="protein sequence ID" value="CEG38404.1"/>
    <property type="molecule type" value="Genomic_DNA"/>
</dbReference>
<evidence type="ECO:0000313" key="8">
    <source>
        <dbReference type="Proteomes" id="UP000054928"/>
    </source>
</evidence>
<reference evidence="8" key="1">
    <citation type="submission" date="2014-09" db="EMBL/GenBank/DDBJ databases">
        <authorList>
            <person name="Sharma Rahul"/>
            <person name="Thines Marco"/>
        </authorList>
    </citation>
    <scope>NUCLEOTIDE SEQUENCE [LARGE SCALE GENOMIC DNA]</scope>
</reference>
<evidence type="ECO:0000256" key="3">
    <source>
        <dbReference type="ARBA" id="ARBA00022777"/>
    </source>
</evidence>
<dbReference type="PROSITE" id="PS50186">
    <property type="entry name" value="DEP"/>
    <property type="match status" value="1"/>
</dbReference>
<dbReference type="Pfam" id="PF07714">
    <property type="entry name" value="PK_Tyr_Ser-Thr"/>
    <property type="match status" value="2"/>
</dbReference>
<evidence type="ECO:0000259" key="6">
    <source>
        <dbReference type="PROSITE" id="PS50186"/>
    </source>
</evidence>
<dbReference type="PROSITE" id="PS50011">
    <property type="entry name" value="PROTEIN_KINASE_DOM"/>
    <property type="match status" value="1"/>
</dbReference>
<dbReference type="Proteomes" id="UP000054928">
    <property type="component" value="Unassembled WGS sequence"/>
</dbReference>
<dbReference type="OrthoDB" id="10261027at2759"/>
<dbReference type="InterPro" id="IPR036388">
    <property type="entry name" value="WH-like_DNA-bd_sf"/>
</dbReference>
<keyword evidence="8" id="KW-1185">Reference proteome</keyword>
<feature type="domain" description="Protein kinase" evidence="5">
    <location>
        <begin position="1"/>
        <end position="285"/>
    </location>
</feature>
<keyword evidence="4" id="KW-0067">ATP-binding</keyword>
<keyword evidence="1" id="KW-0808">Transferase</keyword>
<dbReference type="InterPro" id="IPR001245">
    <property type="entry name" value="Ser-Thr/Tyr_kinase_cat_dom"/>
</dbReference>
<dbReference type="Gene3D" id="3.30.200.20">
    <property type="entry name" value="Phosphorylase Kinase, domain 1"/>
    <property type="match status" value="1"/>
</dbReference>
<evidence type="ECO:0000256" key="4">
    <source>
        <dbReference type="ARBA" id="ARBA00022840"/>
    </source>
</evidence>
<dbReference type="InterPro" id="IPR036390">
    <property type="entry name" value="WH_DNA-bd_sf"/>
</dbReference>
<dbReference type="GO" id="GO:0005524">
    <property type="term" value="F:ATP binding"/>
    <property type="evidence" value="ECO:0007669"/>
    <property type="project" value="UniProtKB-KW"/>
</dbReference>
<evidence type="ECO:0000256" key="1">
    <source>
        <dbReference type="ARBA" id="ARBA00022679"/>
    </source>
</evidence>
<dbReference type="SUPFAM" id="SSF46785">
    <property type="entry name" value="Winged helix' DNA-binding domain"/>
    <property type="match status" value="1"/>
</dbReference>
<dbReference type="SUPFAM" id="SSF56112">
    <property type="entry name" value="Protein kinase-like (PK-like)"/>
    <property type="match status" value="1"/>
</dbReference>
<dbReference type="PANTHER" id="PTHR44329">
    <property type="entry name" value="SERINE/THREONINE-PROTEIN KINASE TNNI3K-RELATED"/>
    <property type="match status" value="1"/>
</dbReference>
<proteinExistence type="predicted"/>
<dbReference type="InterPro" id="IPR000591">
    <property type="entry name" value="DEP_dom"/>
</dbReference>
<dbReference type="OMA" id="RNIYPAR"/>